<dbReference type="PANTHER" id="PTHR42899:SF1">
    <property type="entry name" value="SPERMATOGENESIS-ASSOCIATED PROTEIN 20"/>
    <property type="match status" value="1"/>
</dbReference>
<dbReference type="InterPro" id="IPR012341">
    <property type="entry name" value="6hp_glycosidase-like_sf"/>
</dbReference>
<dbReference type="PANTHER" id="PTHR42899">
    <property type="entry name" value="SPERMATOGENESIS-ASSOCIATED PROTEIN 20"/>
    <property type="match status" value="1"/>
</dbReference>
<dbReference type="Pfam" id="PF03190">
    <property type="entry name" value="Thioredox_DsbH"/>
    <property type="match status" value="1"/>
</dbReference>
<gene>
    <name evidence="2" type="ORF">IPN91_09960</name>
</gene>
<feature type="domain" description="Spermatogenesis-associated protein 20-like TRX" evidence="1">
    <location>
        <begin position="3"/>
        <end position="163"/>
    </location>
</feature>
<sequence length="670" mass="74049">MPNHLSGSLSPYLLQHAHNPVDWHPWGDEALAKAKSEQKPIFLSIGYSACHWCHVMERESFENPAVAEVLNAHFVSIKVDREERPDLDDLYMDAVQTLTGRGGWPMSVWLTPDLEPFYGGTYFPPEPRGGMPGFIPLLKRIAHLWQDDRDGVVGQAAALAVELRRQAEVEAGTTQPGGAVLEAALAQLRRGFDAEWGGFGPAPKFPQQMAVELLLARGTAADRAMAFRTLDAMWEGGMYDHLGGGFARYSVDGRWLVPHFEKMLYDNAQLAGCYLAAFQATGESRYAQVARETLDYLLRDLCDPSGGFHSSEDADSEGEEGRFYVFTPAEVREALGRADGDRLCAAFGITGTGNFEHGTSVLHRFSGAREALLPEGEDRILRERLRLWRDRRVRPGKDDKVLAAWNGLALSALARGAQVLDEPRYLEAAQACAAFLHTGLWREGRLLRVWRRGQAHTAAFLEDHAAVVEGLVDLFETDFNPAWLRWAETLGEGMLARFHDPVDGGFFSTEADQPDLLFRQKPGFDNAIPSGNTLAARALLRLSRHLQREDFRAAAEGTLQCFGPWMARAPRAFLGLLGVLDLVRREHLDVALSGDPGDPLVRDMLREVHRRFLPGRVLSVSGDQLLPLHEGRGLSPGRPLAFVCRGRTCAAPVGTSRELGNLLQAAPVPM</sequence>
<evidence type="ECO:0000313" key="3">
    <source>
        <dbReference type="Proteomes" id="UP000709959"/>
    </source>
</evidence>
<dbReference type="SUPFAM" id="SSF48208">
    <property type="entry name" value="Six-hairpin glycosidases"/>
    <property type="match status" value="1"/>
</dbReference>
<proteinExistence type="predicted"/>
<dbReference type="GO" id="GO:0005975">
    <property type="term" value="P:carbohydrate metabolic process"/>
    <property type="evidence" value="ECO:0007669"/>
    <property type="project" value="InterPro"/>
</dbReference>
<dbReference type="Gene3D" id="1.50.10.10">
    <property type="match status" value="2"/>
</dbReference>
<dbReference type="InterPro" id="IPR024705">
    <property type="entry name" value="Ssp411"/>
</dbReference>
<dbReference type="Proteomes" id="UP000709959">
    <property type="component" value="Unassembled WGS sequence"/>
</dbReference>
<dbReference type="CDD" id="cd02955">
    <property type="entry name" value="SSP411"/>
    <property type="match status" value="1"/>
</dbReference>
<evidence type="ECO:0000313" key="2">
    <source>
        <dbReference type="EMBL" id="MBK8572950.1"/>
    </source>
</evidence>
<dbReference type="InterPro" id="IPR008928">
    <property type="entry name" value="6-hairpin_glycosidase_sf"/>
</dbReference>
<accession>A0A936F3F2</accession>
<dbReference type="PIRSF" id="PIRSF006402">
    <property type="entry name" value="UCP006402_thioredoxin"/>
    <property type="match status" value="1"/>
</dbReference>
<dbReference type="InterPro" id="IPR004879">
    <property type="entry name" value="Ssp411-like_TRX"/>
</dbReference>
<dbReference type="InterPro" id="IPR036249">
    <property type="entry name" value="Thioredoxin-like_sf"/>
</dbReference>
<comment type="caution">
    <text evidence="2">The sequence shown here is derived from an EMBL/GenBank/DDBJ whole genome shotgun (WGS) entry which is preliminary data.</text>
</comment>
<name>A0A936F3F2_9BACT</name>
<protein>
    <submittedName>
        <fullName evidence="2">Thioredoxin domain-containing protein</fullName>
    </submittedName>
</protein>
<organism evidence="2 3">
    <name type="scientific">Candidatus Geothrix odensensis</name>
    <dbReference type="NCBI Taxonomy" id="2954440"/>
    <lineage>
        <taxon>Bacteria</taxon>
        <taxon>Pseudomonadati</taxon>
        <taxon>Acidobacteriota</taxon>
        <taxon>Holophagae</taxon>
        <taxon>Holophagales</taxon>
        <taxon>Holophagaceae</taxon>
        <taxon>Geothrix</taxon>
    </lineage>
</organism>
<reference evidence="2 3" key="1">
    <citation type="submission" date="2020-10" db="EMBL/GenBank/DDBJ databases">
        <title>Connecting structure to function with the recovery of over 1000 high-quality activated sludge metagenome-assembled genomes encoding full-length rRNA genes using long-read sequencing.</title>
        <authorList>
            <person name="Singleton C.M."/>
            <person name="Petriglieri F."/>
            <person name="Kristensen J.M."/>
            <person name="Kirkegaard R.H."/>
            <person name="Michaelsen T.Y."/>
            <person name="Andersen M.H."/>
            <person name="Karst S.M."/>
            <person name="Dueholm M.S."/>
            <person name="Nielsen P.H."/>
            <person name="Albertsen M."/>
        </authorList>
    </citation>
    <scope>NUCLEOTIDE SEQUENCE [LARGE SCALE GENOMIC DNA]</scope>
    <source>
        <strain evidence="2">OdNE_18-Q3-R46-58_MAXAC.008</strain>
    </source>
</reference>
<dbReference type="Gene3D" id="3.40.30.10">
    <property type="entry name" value="Glutaredoxin"/>
    <property type="match status" value="1"/>
</dbReference>
<dbReference type="AlphaFoldDB" id="A0A936F3F2"/>
<dbReference type="EMBL" id="JADKCH010000010">
    <property type="protein sequence ID" value="MBK8572950.1"/>
    <property type="molecule type" value="Genomic_DNA"/>
</dbReference>
<evidence type="ECO:0000259" key="1">
    <source>
        <dbReference type="Pfam" id="PF03190"/>
    </source>
</evidence>
<dbReference type="SUPFAM" id="SSF52833">
    <property type="entry name" value="Thioredoxin-like"/>
    <property type="match status" value="1"/>
</dbReference>